<dbReference type="Proteomes" id="UP000193922">
    <property type="component" value="Unassembled WGS sequence"/>
</dbReference>
<dbReference type="GO" id="GO:0031011">
    <property type="term" value="C:Ino80 complex"/>
    <property type="evidence" value="ECO:0007669"/>
    <property type="project" value="InterPro"/>
</dbReference>
<dbReference type="SMART" id="SM01406">
    <property type="entry name" value="PAPA-1"/>
    <property type="match status" value="1"/>
</dbReference>
<dbReference type="PANTHER" id="PTHR21561">
    <property type="entry name" value="INO80 COMPLEX SUBUNIT B"/>
    <property type="match status" value="1"/>
</dbReference>
<keyword evidence="4" id="KW-1185">Reference proteome</keyword>
<proteinExistence type="predicted"/>
<feature type="compositionally biased region" description="Basic and acidic residues" evidence="1">
    <location>
        <begin position="62"/>
        <end position="86"/>
    </location>
</feature>
<feature type="compositionally biased region" description="Low complexity" evidence="1">
    <location>
        <begin position="100"/>
        <end position="110"/>
    </location>
</feature>
<evidence type="ECO:0000313" key="4">
    <source>
        <dbReference type="Proteomes" id="UP000193922"/>
    </source>
</evidence>
<accession>A0A1Y1WJ64</accession>
<dbReference type="InterPro" id="IPR029523">
    <property type="entry name" value="INO80B/Ies2"/>
</dbReference>
<evidence type="ECO:0000256" key="1">
    <source>
        <dbReference type="SAM" id="MobiDB-lite"/>
    </source>
</evidence>
<gene>
    <name evidence="3" type="ORF">DL89DRAFT_253575</name>
</gene>
<dbReference type="OrthoDB" id="2021186at2759"/>
<dbReference type="RefSeq" id="XP_040746832.1">
    <property type="nucleotide sequence ID" value="XM_040885195.1"/>
</dbReference>
<organism evidence="3 4">
    <name type="scientific">Linderina pennispora</name>
    <dbReference type="NCBI Taxonomy" id="61395"/>
    <lineage>
        <taxon>Eukaryota</taxon>
        <taxon>Fungi</taxon>
        <taxon>Fungi incertae sedis</taxon>
        <taxon>Zoopagomycota</taxon>
        <taxon>Kickxellomycotina</taxon>
        <taxon>Kickxellomycetes</taxon>
        <taxon>Kickxellales</taxon>
        <taxon>Kickxellaceae</taxon>
        <taxon>Linderina</taxon>
    </lineage>
</organism>
<dbReference type="InterPro" id="IPR006880">
    <property type="entry name" value="INO80B_C"/>
</dbReference>
<evidence type="ECO:0000259" key="2">
    <source>
        <dbReference type="SMART" id="SM01406"/>
    </source>
</evidence>
<evidence type="ECO:0000313" key="3">
    <source>
        <dbReference type="EMBL" id="ORX73621.1"/>
    </source>
</evidence>
<dbReference type="GeneID" id="63801843"/>
<dbReference type="PANTHER" id="PTHR21561:SF12">
    <property type="entry name" value="INO80 COMPLEX SUBUNIT B"/>
    <property type="match status" value="1"/>
</dbReference>
<protein>
    <recommendedName>
        <fullName evidence="2">INO80 complex subunit B-like conserved region domain-containing protein</fullName>
    </recommendedName>
</protein>
<feature type="region of interest" description="Disordered" evidence="1">
    <location>
        <begin position="24"/>
        <end position="124"/>
    </location>
</feature>
<feature type="domain" description="INO80 complex subunit B-like conserved region" evidence="2">
    <location>
        <begin position="21"/>
        <end position="90"/>
    </location>
</feature>
<reference evidence="3 4" key="1">
    <citation type="submission" date="2016-07" db="EMBL/GenBank/DDBJ databases">
        <title>Pervasive Adenine N6-methylation of Active Genes in Fungi.</title>
        <authorList>
            <consortium name="DOE Joint Genome Institute"/>
            <person name="Mondo S.J."/>
            <person name="Dannebaum R.O."/>
            <person name="Kuo R.C."/>
            <person name="Labutti K."/>
            <person name="Haridas S."/>
            <person name="Kuo A."/>
            <person name="Salamov A."/>
            <person name="Ahrendt S.R."/>
            <person name="Lipzen A."/>
            <person name="Sullivan W."/>
            <person name="Andreopoulos W.B."/>
            <person name="Clum A."/>
            <person name="Lindquist E."/>
            <person name="Daum C."/>
            <person name="Ramamoorthy G.K."/>
            <person name="Gryganskyi A."/>
            <person name="Culley D."/>
            <person name="Magnuson J.K."/>
            <person name="James T.Y."/>
            <person name="O'Malley M.A."/>
            <person name="Stajich J.E."/>
            <person name="Spatafora J.W."/>
            <person name="Visel A."/>
            <person name="Grigoriev I.V."/>
        </authorList>
    </citation>
    <scope>NUCLEOTIDE SEQUENCE [LARGE SCALE GENOMIC DNA]</scope>
    <source>
        <strain evidence="3 4">ATCC 12442</strain>
    </source>
</reference>
<sequence length="124" mass="13685">MTEELMELPTEAKKTKFSVEEMALRKSEQARRRKFQSMQREEQLKNDTINRLLNKQTSKGRNKVDEPETRSASEEPGADTHDHDSIPSKVCKGGQGKARGAGASAAPAAAPKEHGGKRCVSYVC</sequence>
<name>A0A1Y1WJ64_9FUNG</name>
<comment type="caution">
    <text evidence="3">The sequence shown here is derived from an EMBL/GenBank/DDBJ whole genome shotgun (WGS) entry which is preliminary data.</text>
</comment>
<dbReference type="STRING" id="61395.A0A1Y1WJ64"/>
<dbReference type="GO" id="GO:0006338">
    <property type="term" value="P:chromatin remodeling"/>
    <property type="evidence" value="ECO:0007669"/>
    <property type="project" value="InterPro"/>
</dbReference>
<dbReference type="AlphaFoldDB" id="A0A1Y1WJ64"/>
<dbReference type="EMBL" id="MCFD01000001">
    <property type="protein sequence ID" value="ORX73621.1"/>
    <property type="molecule type" value="Genomic_DNA"/>
</dbReference>
<feature type="compositionally biased region" description="Polar residues" evidence="1">
    <location>
        <begin position="46"/>
        <end position="59"/>
    </location>
</feature>
<dbReference type="Pfam" id="PF04795">
    <property type="entry name" value="PAPA-1"/>
    <property type="match status" value="1"/>
</dbReference>